<keyword evidence="2 4" id="KW-0436">Ligase</keyword>
<dbReference type="SUPFAM" id="SSF56091">
    <property type="entry name" value="DNA ligase/mRNA capping enzyme, catalytic domain"/>
    <property type="match status" value="1"/>
</dbReference>
<dbReference type="PANTHER" id="PTHR45674">
    <property type="entry name" value="DNA LIGASE 1/3 FAMILY MEMBER"/>
    <property type="match status" value="1"/>
</dbReference>
<reference evidence="4" key="1">
    <citation type="submission" date="2022-10" db="EMBL/GenBank/DDBJ databases">
        <title>The complete genomes of actinobacterial strains from the NBC collection.</title>
        <authorList>
            <person name="Joergensen T.S."/>
            <person name="Alvarez Arevalo M."/>
            <person name="Sterndorff E.B."/>
            <person name="Faurdal D."/>
            <person name="Vuksanovic O."/>
            <person name="Mourched A.-S."/>
            <person name="Charusanti P."/>
            <person name="Shaw S."/>
            <person name="Blin K."/>
            <person name="Weber T."/>
        </authorList>
    </citation>
    <scope>NUCLEOTIDE SEQUENCE</scope>
    <source>
        <strain evidence="4">NBC_00119</strain>
    </source>
</reference>
<evidence type="ECO:0000256" key="2">
    <source>
        <dbReference type="ARBA" id="ARBA00022598"/>
    </source>
</evidence>
<sequence length="277" mass="30082">MRAWSVALPHETHCNLEKDGHRTVMWRDTETVRLQARSGRTVTSEWMDLAVAGMRALRPGTVLDGEAVIYNEGRIDFAAAQSRANSGPARARELAALLPASYAVFDVLAHDGQDVRGHPYTERRALLLDLLHDVPPPIQAVPATDDPDVAQLWYDTLRDQGIEGVVCKRASSPYRAGHIWQKVRHSDTVDADVVGYVGPAARPHRVAVRLPDGSRVLSRALTAPIAAEVARHVAKAGPGRRARTSGGEPYVTTSHGLVVEVLAGTTRHAVVTVTCVR</sequence>
<feature type="domain" description="ATP-dependent DNA ligase family profile" evidence="3">
    <location>
        <begin position="12"/>
        <end position="182"/>
    </location>
</feature>
<evidence type="ECO:0000256" key="1">
    <source>
        <dbReference type="ARBA" id="ARBA00007572"/>
    </source>
</evidence>
<protein>
    <submittedName>
        <fullName evidence="4">DNA ligase</fullName>
    </submittedName>
</protein>
<dbReference type="PANTHER" id="PTHR45674:SF4">
    <property type="entry name" value="DNA LIGASE 1"/>
    <property type="match status" value="1"/>
</dbReference>
<dbReference type="Gene3D" id="3.30.470.30">
    <property type="entry name" value="DNA ligase/mRNA capping enzyme"/>
    <property type="match status" value="1"/>
</dbReference>
<proteinExistence type="inferred from homology"/>
<organism evidence="4">
    <name type="scientific">Streptomyces sp. NBC_00119</name>
    <dbReference type="NCBI Taxonomy" id="2975659"/>
    <lineage>
        <taxon>Bacteria</taxon>
        <taxon>Bacillati</taxon>
        <taxon>Actinomycetota</taxon>
        <taxon>Actinomycetes</taxon>
        <taxon>Kitasatosporales</taxon>
        <taxon>Streptomycetaceae</taxon>
        <taxon>Streptomyces</taxon>
    </lineage>
</organism>
<dbReference type="GO" id="GO:0006310">
    <property type="term" value="P:DNA recombination"/>
    <property type="evidence" value="ECO:0007669"/>
    <property type="project" value="InterPro"/>
</dbReference>
<dbReference type="InterPro" id="IPR012310">
    <property type="entry name" value="DNA_ligase_ATP-dep_cent"/>
</dbReference>
<evidence type="ECO:0000259" key="3">
    <source>
        <dbReference type="Pfam" id="PF01068"/>
    </source>
</evidence>
<dbReference type="EMBL" id="CP108195">
    <property type="protein sequence ID" value="WTS18343.1"/>
    <property type="molecule type" value="Genomic_DNA"/>
</dbReference>
<accession>A0AAU1UM67</accession>
<dbReference type="GO" id="GO:0003910">
    <property type="term" value="F:DNA ligase (ATP) activity"/>
    <property type="evidence" value="ECO:0007669"/>
    <property type="project" value="InterPro"/>
</dbReference>
<dbReference type="Gene3D" id="3.30.1490.70">
    <property type="match status" value="1"/>
</dbReference>
<evidence type="ECO:0000313" key="4">
    <source>
        <dbReference type="EMBL" id="WTS18343.1"/>
    </source>
</evidence>
<dbReference type="InterPro" id="IPR050191">
    <property type="entry name" value="ATP-dep_DNA_ligase"/>
</dbReference>
<gene>
    <name evidence="4" type="ORF">OHU69_49745</name>
</gene>
<dbReference type="GO" id="GO:0006281">
    <property type="term" value="P:DNA repair"/>
    <property type="evidence" value="ECO:0007669"/>
    <property type="project" value="InterPro"/>
</dbReference>
<dbReference type="GO" id="GO:0005524">
    <property type="term" value="F:ATP binding"/>
    <property type="evidence" value="ECO:0007669"/>
    <property type="project" value="InterPro"/>
</dbReference>
<dbReference type="AlphaFoldDB" id="A0AAU1UM67"/>
<comment type="similarity">
    <text evidence="1">Belongs to the ATP-dependent DNA ligase family.</text>
</comment>
<name>A0AAU1UM67_9ACTN</name>
<dbReference type="Pfam" id="PF01068">
    <property type="entry name" value="DNA_ligase_A_M"/>
    <property type="match status" value="1"/>
</dbReference>